<evidence type="ECO:0000259" key="12">
    <source>
        <dbReference type="PROSITE" id="PS51464"/>
    </source>
</evidence>
<dbReference type="RefSeq" id="WP_096684789.1">
    <property type="nucleotide sequence ID" value="NZ_AP014564.1"/>
</dbReference>
<feature type="domain" description="Glutamine amidotransferase type-2" evidence="11">
    <location>
        <begin position="2"/>
        <end position="220"/>
    </location>
</feature>
<dbReference type="OrthoDB" id="106547at2"/>
<dbReference type="CDD" id="cd05008">
    <property type="entry name" value="SIS_GlmS_GlmD_1"/>
    <property type="match status" value="1"/>
</dbReference>
<feature type="active site" description="Nucleophile; for GATase activity" evidence="10">
    <location>
        <position position="2"/>
    </location>
</feature>
<sequence length="612" mass="68108">MCGLFGYVGDRNIKSVLLKGLKRLEYRGYDSTGIGLLEDEKLKVFKREGKLDELITLLNGKEFSSSIGIGHTRWATHGEPNDSNSHPQFSNSKKLAIVHNGIIENYSSLKKELLSKGYVFQSQTDTEVLINFIENIQINDKCDLSTAIRLALKRIVGAYSIVILSEDEPGTLFAVRRGSPLIIGVGRNEHFLTSDASSIAEYTNKAIYMDDFQIAVVKSDEIILSNIDNITQTSFVENLDLELSSIEKGDFKHFMLKEIYEQPKTISNGLRGRLNSKTSKIILGGITQHRELLLNAHRIVIIACGTSWHAGFTAKYFIEDICRIPVEVEFASEFRYKNPIIHERDIFIAVSQSGETADTISAISMLKERGAVVLGMCNVVGSTISRESHEGLYTRAGYEIAVASTKSFTSQLIALNLIGLYIAQENKTISSERLEKLLLELNSIPTKIQECLLQDKKIQSIAEKYCNSSSFLFMGRGANYPIALEGALKLKEVSYIHAEGYATGEMKHGPIALIDKDIPSLFLCPSDMHLKKVLSNIQEVKARKGKIISIVTDGNTEVESQVDDIISIPRVSEEFIPILSVIPLQLFAYYVGVFKGYNVDQPRNLAKSVTVE</sequence>
<proteinExistence type="inferred from homology"/>
<dbReference type="PANTHER" id="PTHR10937">
    <property type="entry name" value="GLUCOSAMINE--FRUCTOSE-6-PHOSPHATE AMINOTRANSFERASE, ISOMERIZING"/>
    <property type="match status" value="1"/>
</dbReference>
<comment type="catalytic activity">
    <reaction evidence="1 10">
        <text>D-fructose 6-phosphate + L-glutamine = D-glucosamine 6-phosphate + L-glutamate</text>
        <dbReference type="Rhea" id="RHEA:13237"/>
        <dbReference type="ChEBI" id="CHEBI:29985"/>
        <dbReference type="ChEBI" id="CHEBI:58359"/>
        <dbReference type="ChEBI" id="CHEBI:58725"/>
        <dbReference type="ChEBI" id="CHEBI:61527"/>
        <dbReference type="EC" id="2.6.1.16"/>
    </reaction>
</comment>
<dbReference type="GO" id="GO:0006487">
    <property type="term" value="P:protein N-linked glycosylation"/>
    <property type="evidence" value="ECO:0007669"/>
    <property type="project" value="TreeGrafter"/>
</dbReference>
<dbReference type="FunFam" id="3.60.20.10:FF:000006">
    <property type="entry name" value="Glutamine--fructose-6-phosphate aminotransferase [isomerizing]"/>
    <property type="match status" value="1"/>
</dbReference>
<evidence type="ECO:0000256" key="5">
    <source>
        <dbReference type="ARBA" id="ARBA00022490"/>
    </source>
</evidence>
<dbReference type="GO" id="GO:0046349">
    <property type="term" value="P:amino sugar biosynthetic process"/>
    <property type="evidence" value="ECO:0007669"/>
    <property type="project" value="UniProtKB-ARBA"/>
</dbReference>
<feature type="domain" description="SIS" evidence="12">
    <location>
        <begin position="289"/>
        <end position="428"/>
    </location>
</feature>
<gene>
    <name evidence="10" type="primary">glmS</name>
    <name evidence="13" type="ORF">JBKA6_0131</name>
</gene>
<keyword evidence="14" id="KW-1185">Reference proteome</keyword>
<evidence type="ECO:0000256" key="1">
    <source>
        <dbReference type="ARBA" id="ARBA00001031"/>
    </source>
</evidence>
<dbReference type="Gene3D" id="3.60.20.10">
    <property type="entry name" value="Glutamine Phosphoribosylpyrophosphate, subunit 1, domain 1"/>
    <property type="match status" value="1"/>
</dbReference>
<evidence type="ECO:0000259" key="11">
    <source>
        <dbReference type="PROSITE" id="PS51278"/>
    </source>
</evidence>
<dbReference type="Proteomes" id="UP000243197">
    <property type="component" value="Chromosome"/>
</dbReference>
<dbReference type="Pfam" id="PF13522">
    <property type="entry name" value="GATase_6"/>
    <property type="match status" value="1"/>
</dbReference>
<dbReference type="SUPFAM" id="SSF56235">
    <property type="entry name" value="N-terminal nucleophile aminohydrolases (Ntn hydrolases)"/>
    <property type="match status" value="1"/>
</dbReference>
<dbReference type="SUPFAM" id="SSF53697">
    <property type="entry name" value="SIS domain"/>
    <property type="match status" value="1"/>
</dbReference>
<dbReference type="AlphaFoldDB" id="A0A1J1E9D9"/>
<dbReference type="HAMAP" id="MF_00164">
    <property type="entry name" value="GlmS"/>
    <property type="match status" value="1"/>
</dbReference>
<evidence type="ECO:0000256" key="8">
    <source>
        <dbReference type="ARBA" id="ARBA00022737"/>
    </source>
</evidence>
<dbReference type="EC" id="2.6.1.16" evidence="3 10"/>
<dbReference type="InterPro" id="IPR029055">
    <property type="entry name" value="Ntn_hydrolases_N"/>
</dbReference>
<dbReference type="GO" id="GO:0006002">
    <property type="term" value="P:fructose 6-phosphate metabolic process"/>
    <property type="evidence" value="ECO:0007669"/>
    <property type="project" value="TreeGrafter"/>
</dbReference>
<evidence type="ECO:0000256" key="6">
    <source>
        <dbReference type="ARBA" id="ARBA00022576"/>
    </source>
</evidence>
<dbReference type="Pfam" id="PF01380">
    <property type="entry name" value="SIS"/>
    <property type="match status" value="2"/>
</dbReference>
<comment type="subunit">
    <text evidence="10">Homodimer.</text>
</comment>
<feature type="domain" description="SIS" evidence="12">
    <location>
        <begin position="461"/>
        <end position="602"/>
    </location>
</feature>
<keyword evidence="8" id="KW-0677">Repeat</keyword>
<dbReference type="InterPro" id="IPR001347">
    <property type="entry name" value="SIS_dom"/>
</dbReference>
<dbReference type="GO" id="GO:0097367">
    <property type="term" value="F:carbohydrate derivative binding"/>
    <property type="evidence" value="ECO:0007669"/>
    <property type="project" value="InterPro"/>
</dbReference>
<keyword evidence="6 10" id="KW-0032">Aminotransferase</keyword>
<evidence type="ECO:0000313" key="14">
    <source>
        <dbReference type="Proteomes" id="UP000243197"/>
    </source>
</evidence>
<dbReference type="CDD" id="cd05009">
    <property type="entry name" value="SIS_GlmS_GlmD_2"/>
    <property type="match status" value="1"/>
</dbReference>
<dbReference type="GO" id="GO:0005829">
    <property type="term" value="C:cytosol"/>
    <property type="evidence" value="ECO:0007669"/>
    <property type="project" value="TreeGrafter"/>
</dbReference>
<evidence type="ECO:0000256" key="2">
    <source>
        <dbReference type="ARBA" id="ARBA00004496"/>
    </source>
</evidence>
<keyword evidence="5 10" id="KW-0963">Cytoplasm</keyword>
<dbReference type="EMBL" id="AP014564">
    <property type="protein sequence ID" value="BAV94144.1"/>
    <property type="molecule type" value="Genomic_DNA"/>
</dbReference>
<dbReference type="KEGG" id="ise:JBKA6_0131"/>
<dbReference type="InterPro" id="IPR035466">
    <property type="entry name" value="GlmS/AgaS_SIS"/>
</dbReference>
<comment type="function">
    <text evidence="10">Catalyzes the first step in hexosamine metabolism, converting fructose-6P into glucosamine-6P using glutamine as a nitrogen source.</text>
</comment>
<keyword evidence="9" id="KW-0315">Glutamine amidotransferase</keyword>
<comment type="subcellular location">
    <subcellularLocation>
        <location evidence="2 10">Cytoplasm</location>
    </subcellularLocation>
</comment>
<feature type="active site" description="For Fru-6P isomerization activity" evidence="10">
    <location>
        <position position="607"/>
    </location>
</feature>
<evidence type="ECO:0000256" key="9">
    <source>
        <dbReference type="ARBA" id="ARBA00022962"/>
    </source>
</evidence>
<dbReference type="FunFam" id="3.40.50.10490:FF:000002">
    <property type="entry name" value="Glutamine--fructose-6-phosphate aminotransferase [isomerizing]"/>
    <property type="match status" value="1"/>
</dbReference>
<evidence type="ECO:0000256" key="4">
    <source>
        <dbReference type="ARBA" id="ARBA00016090"/>
    </source>
</evidence>
<dbReference type="InterPro" id="IPR005855">
    <property type="entry name" value="GFAT"/>
</dbReference>
<dbReference type="PANTHER" id="PTHR10937:SF0">
    <property type="entry name" value="GLUTAMINE--FRUCTOSE-6-PHOSPHATE TRANSAMINASE (ISOMERIZING)"/>
    <property type="match status" value="1"/>
</dbReference>
<dbReference type="NCBIfam" id="NF001484">
    <property type="entry name" value="PRK00331.1"/>
    <property type="match status" value="1"/>
</dbReference>
<dbReference type="FunFam" id="3.40.50.10490:FF:000001">
    <property type="entry name" value="Glutamine--fructose-6-phosphate aminotransferase [isomerizing]"/>
    <property type="match status" value="1"/>
</dbReference>
<dbReference type="InterPro" id="IPR017932">
    <property type="entry name" value="GATase_2_dom"/>
</dbReference>
<dbReference type="GO" id="GO:0006047">
    <property type="term" value="P:UDP-N-acetylglucosamine metabolic process"/>
    <property type="evidence" value="ECO:0007669"/>
    <property type="project" value="TreeGrafter"/>
</dbReference>
<dbReference type="GO" id="GO:0004360">
    <property type="term" value="F:glutamine-fructose-6-phosphate transaminase (isomerizing) activity"/>
    <property type="evidence" value="ECO:0007669"/>
    <property type="project" value="UniProtKB-UniRule"/>
</dbReference>
<dbReference type="InterPro" id="IPR046348">
    <property type="entry name" value="SIS_dom_sf"/>
</dbReference>
<keyword evidence="7 10" id="KW-0808">Transferase</keyword>
<evidence type="ECO:0000313" key="13">
    <source>
        <dbReference type="EMBL" id="BAV94144.1"/>
    </source>
</evidence>
<dbReference type="InterPro" id="IPR047084">
    <property type="entry name" value="GFAT_N"/>
</dbReference>
<dbReference type="GO" id="GO:0005975">
    <property type="term" value="P:carbohydrate metabolic process"/>
    <property type="evidence" value="ECO:0007669"/>
    <property type="project" value="UniProtKB-UniRule"/>
</dbReference>
<reference evidence="13 14" key="1">
    <citation type="submission" date="2014-03" db="EMBL/GenBank/DDBJ databases">
        <title>complete genome sequence of Flavobacteriaceae bacterium JBKA-6.</title>
        <authorList>
            <person name="Takano T."/>
            <person name="Nakamura Y."/>
            <person name="Takuma S."/>
            <person name="Yasuike M."/>
            <person name="Matsuyama T."/>
            <person name="Sakai T."/>
            <person name="Fujiwara A."/>
            <person name="Kimoto K."/>
            <person name="Fukuda Y."/>
            <person name="Kondo H."/>
            <person name="Hirono I."/>
            <person name="Nakayasu C."/>
        </authorList>
    </citation>
    <scope>NUCLEOTIDE SEQUENCE [LARGE SCALE GENOMIC DNA]</scope>
    <source>
        <strain evidence="13 14">JBKA-6</strain>
    </source>
</reference>
<dbReference type="NCBIfam" id="TIGR01135">
    <property type="entry name" value="glmS"/>
    <property type="match status" value="1"/>
</dbReference>
<dbReference type="PROSITE" id="PS51464">
    <property type="entry name" value="SIS"/>
    <property type="match status" value="2"/>
</dbReference>
<accession>A0A1J1E9D9</accession>
<organism evidence="13 14">
    <name type="scientific">Ichthyobacterium seriolicida</name>
    <dbReference type="NCBI Taxonomy" id="242600"/>
    <lineage>
        <taxon>Bacteria</taxon>
        <taxon>Pseudomonadati</taxon>
        <taxon>Bacteroidota</taxon>
        <taxon>Flavobacteriia</taxon>
        <taxon>Flavobacteriales</taxon>
        <taxon>Ichthyobacteriaceae</taxon>
        <taxon>Ichthyobacterium</taxon>
    </lineage>
</organism>
<dbReference type="InterPro" id="IPR035490">
    <property type="entry name" value="GlmS/FrlB_SIS"/>
</dbReference>
<protein>
    <recommendedName>
        <fullName evidence="4 10">Glutamine--fructose-6-phosphate aminotransferase [isomerizing]</fullName>
        <ecNumber evidence="3 10">2.6.1.16</ecNumber>
    </recommendedName>
    <alternativeName>
        <fullName evidence="10">D-fructose-6-phosphate amidotransferase</fullName>
    </alternativeName>
    <alternativeName>
        <fullName evidence="10">GFAT</fullName>
    </alternativeName>
    <alternativeName>
        <fullName evidence="10">Glucosamine-6-phosphate synthase</fullName>
    </alternativeName>
    <alternativeName>
        <fullName evidence="10">Hexosephosphate aminotransferase</fullName>
    </alternativeName>
    <alternativeName>
        <fullName evidence="10">L-glutamine--D-fructose-6-phosphate amidotransferase</fullName>
    </alternativeName>
</protein>
<evidence type="ECO:0000256" key="3">
    <source>
        <dbReference type="ARBA" id="ARBA00012916"/>
    </source>
</evidence>
<name>A0A1J1E9D9_9FLAO</name>
<dbReference type="CDD" id="cd00714">
    <property type="entry name" value="GFAT"/>
    <property type="match status" value="1"/>
</dbReference>
<feature type="initiator methionine" description="Removed" evidence="10">
    <location>
        <position position="1"/>
    </location>
</feature>
<dbReference type="Gene3D" id="3.40.50.10490">
    <property type="entry name" value="Glucose-6-phosphate isomerase like protein, domain 1"/>
    <property type="match status" value="2"/>
</dbReference>
<dbReference type="PROSITE" id="PS51278">
    <property type="entry name" value="GATASE_TYPE_2"/>
    <property type="match status" value="1"/>
</dbReference>
<evidence type="ECO:0000256" key="10">
    <source>
        <dbReference type="HAMAP-Rule" id="MF_00164"/>
    </source>
</evidence>
<evidence type="ECO:0000256" key="7">
    <source>
        <dbReference type="ARBA" id="ARBA00022679"/>
    </source>
</evidence>